<evidence type="ECO:0000313" key="5">
    <source>
        <dbReference type="EMBL" id="SDS77792.1"/>
    </source>
</evidence>
<reference evidence="5 6" key="1">
    <citation type="submission" date="2016-10" db="EMBL/GenBank/DDBJ databases">
        <authorList>
            <person name="de Groot N.N."/>
        </authorList>
    </citation>
    <scope>NUCLEOTIDE SEQUENCE [LARGE SCALE GENOMIC DNA]</scope>
    <source>
        <strain evidence="5 6">DSM 45434</strain>
    </source>
</reference>
<organism evidence="5 6">
    <name type="scientific">Corynebacterium timonense</name>
    <dbReference type="NCBI Taxonomy" id="441500"/>
    <lineage>
        <taxon>Bacteria</taxon>
        <taxon>Bacillati</taxon>
        <taxon>Actinomycetota</taxon>
        <taxon>Actinomycetes</taxon>
        <taxon>Mycobacteriales</taxon>
        <taxon>Corynebacteriaceae</taxon>
        <taxon>Corynebacterium</taxon>
    </lineage>
</organism>
<feature type="signal peptide" evidence="4">
    <location>
        <begin position="1"/>
        <end position="24"/>
    </location>
</feature>
<comment type="subcellular location">
    <subcellularLocation>
        <location evidence="1">Cell envelope</location>
    </subcellularLocation>
</comment>
<proteinExistence type="predicted"/>
<evidence type="ECO:0000313" key="6">
    <source>
        <dbReference type="Proteomes" id="UP000182237"/>
    </source>
</evidence>
<dbReference type="AlphaFoldDB" id="A0A1H1UZ55"/>
<evidence type="ECO:0000256" key="1">
    <source>
        <dbReference type="ARBA" id="ARBA00004196"/>
    </source>
</evidence>
<dbReference type="PANTHER" id="PTHR32347">
    <property type="entry name" value="EFFLUX SYSTEM COMPONENT YKNX-RELATED"/>
    <property type="match status" value="1"/>
</dbReference>
<keyword evidence="4" id="KW-0732">Signal</keyword>
<feature type="chain" id="PRO_5009262739" evidence="4">
    <location>
        <begin position="25"/>
        <end position="527"/>
    </location>
</feature>
<protein>
    <submittedName>
        <fullName evidence="5">HlyD family secretion protein</fullName>
    </submittedName>
</protein>
<dbReference type="PROSITE" id="PS51257">
    <property type="entry name" value="PROKAR_LIPOPROTEIN"/>
    <property type="match status" value="1"/>
</dbReference>
<dbReference type="GO" id="GO:0030313">
    <property type="term" value="C:cell envelope"/>
    <property type="evidence" value="ECO:0007669"/>
    <property type="project" value="UniProtKB-SubCell"/>
</dbReference>
<dbReference type="SUPFAM" id="SSF111369">
    <property type="entry name" value="HlyD-like secretion proteins"/>
    <property type="match status" value="1"/>
</dbReference>
<dbReference type="EMBL" id="LT629765">
    <property type="protein sequence ID" value="SDS77792.1"/>
    <property type="molecule type" value="Genomic_DNA"/>
</dbReference>
<sequence>MKNKFTLIPLAAAAFLSTTLAACAGGGEQIPPADVVELAAKDLTSRVSVSGTVSSRETVALTTTLTSPVTDIPVRVGQPVNEGQIVARIDTSNAQRQLDSQRAQQIASDVTMLNEIERTQQQLAQQQEANNAGLNSRITAADAQLREATARYEKAVADFTARQDQVNVGRDPETVQRANAVDTARRNVNLAGLDTVRADLNTYINALTEQPDTLSPIVGILEADERYAGAQRELKAAQQAYESALHAVDASLGEKQGAVAEAFAAMNDAAIARDATQLAVQHELQAAGTSVDAAQRGLEAQRIAAEVGQAQLRVDIASGDVRSPIKGVVTEVVAQRGQPSSGHLLTVANPDRLTLTANVNEVDSGRVNVGDEVTFTTPSTGLKQYKGRIADVSSVAATPRPAEGAPQTPARPEFPVTIDVFGDTEGLRIGGSAKLQITTDSAQGALTVPREAVIDDNGSYSVLTLREVDGSPGEFEVTEQDVTLGIITDLEAEVRGLAEGTRVLKNPGTYRPMTGQRVQVPEATQEP</sequence>
<dbReference type="eggNOG" id="COG0845">
    <property type="taxonomic scope" value="Bacteria"/>
</dbReference>
<dbReference type="OrthoDB" id="3268957at2"/>
<dbReference type="Gene3D" id="2.40.30.170">
    <property type="match status" value="1"/>
</dbReference>
<dbReference type="Gene3D" id="1.10.287.470">
    <property type="entry name" value="Helix hairpin bin"/>
    <property type="match status" value="1"/>
</dbReference>
<keyword evidence="2 3" id="KW-0175">Coiled coil</keyword>
<evidence type="ECO:0000256" key="4">
    <source>
        <dbReference type="SAM" id="SignalP"/>
    </source>
</evidence>
<evidence type="ECO:0000256" key="2">
    <source>
        <dbReference type="ARBA" id="ARBA00023054"/>
    </source>
</evidence>
<accession>A0A1H1UZ55</accession>
<dbReference type="Proteomes" id="UP000182237">
    <property type="component" value="Chromosome I"/>
</dbReference>
<dbReference type="PANTHER" id="PTHR32347:SF14">
    <property type="entry name" value="EFFLUX SYSTEM COMPONENT YKNX-RELATED"/>
    <property type="match status" value="1"/>
</dbReference>
<evidence type="ECO:0000256" key="3">
    <source>
        <dbReference type="SAM" id="Coils"/>
    </source>
</evidence>
<dbReference type="RefSeq" id="WP_019194861.1">
    <property type="nucleotide sequence ID" value="NZ_LT629765.1"/>
</dbReference>
<dbReference type="STRING" id="1203190.GCA_000312345_02076"/>
<keyword evidence="6" id="KW-1185">Reference proteome</keyword>
<gene>
    <name evidence="5" type="ORF">SAMN04488539_2371</name>
</gene>
<feature type="coiled-coil region" evidence="3">
    <location>
        <begin position="220"/>
        <end position="247"/>
    </location>
</feature>
<name>A0A1H1UZ55_9CORY</name>
<dbReference type="InterPro" id="IPR050465">
    <property type="entry name" value="UPF0194_transport"/>
</dbReference>
<feature type="coiled-coil region" evidence="3">
    <location>
        <begin position="124"/>
        <end position="158"/>
    </location>
</feature>
<dbReference type="Gene3D" id="2.40.50.100">
    <property type="match status" value="1"/>
</dbReference>
<dbReference type="Gene3D" id="2.40.420.20">
    <property type="match status" value="1"/>
</dbReference>